<dbReference type="EMBL" id="WUEZ01000002">
    <property type="protein sequence ID" value="NEI32716.1"/>
    <property type="molecule type" value="Genomic_DNA"/>
</dbReference>
<dbReference type="RefSeq" id="WP_164575390.1">
    <property type="nucleotide sequence ID" value="NZ_WUEZ01000002.1"/>
</dbReference>
<dbReference type="Proteomes" id="UP000471560">
    <property type="component" value="Unassembled WGS sequence"/>
</dbReference>
<comment type="caution">
    <text evidence="2">The sequence shown here is derived from an EMBL/GenBank/DDBJ whole genome shotgun (WGS) entry which is preliminary data.</text>
</comment>
<gene>
    <name evidence="2" type="ORF">GR204_01630</name>
</gene>
<sequence length="63" mass="6623">MPDCMSGSAPLHLNSDKEFDVPEGGMTGFDRSVLAPPDVNTSHSGNFTSDAVSMVTIASWNPP</sequence>
<accession>A0A6P0B0M3</accession>
<feature type="region of interest" description="Disordered" evidence="1">
    <location>
        <begin position="1"/>
        <end position="33"/>
    </location>
</feature>
<evidence type="ECO:0000313" key="2">
    <source>
        <dbReference type="EMBL" id="NEI32716.1"/>
    </source>
</evidence>
<evidence type="ECO:0000256" key="1">
    <source>
        <dbReference type="SAM" id="MobiDB-lite"/>
    </source>
</evidence>
<organism evidence="2 3">
    <name type="scientific">Rhizobium leguminosarum</name>
    <dbReference type="NCBI Taxonomy" id="384"/>
    <lineage>
        <taxon>Bacteria</taxon>
        <taxon>Pseudomonadati</taxon>
        <taxon>Pseudomonadota</taxon>
        <taxon>Alphaproteobacteria</taxon>
        <taxon>Hyphomicrobiales</taxon>
        <taxon>Rhizobiaceae</taxon>
        <taxon>Rhizobium/Agrobacterium group</taxon>
        <taxon>Rhizobium</taxon>
    </lineage>
</organism>
<evidence type="ECO:0000313" key="3">
    <source>
        <dbReference type="Proteomes" id="UP000471560"/>
    </source>
</evidence>
<proteinExistence type="predicted"/>
<reference evidence="2 3" key="1">
    <citation type="submission" date="2019-12" db="EMBL/GenBank/DDBJ databases">
        <title>Rhizobium genotypes associated with high levels of biological nitrogen fixation by grain legumes in a temperate-maritime cropping system.</title>
        <authorList>
            <person name="Maluk M."/>
            <person name="Francesc Ferrando Molina F."/>
            <person name="Lopez Del Egido L."/>
            <person name="Lafos M."/>
            <person name="Langarica-Fuentes A."/>
            <person name="Gebre Yohannes G."/>
            <person name="Young M.W."/>
            <person name="Martin P."/>
            <person name="Gantlett R."/>
            <person name="Kenicer G."/>
            <person name="Hawes C."/>
            <person name="Begg G.S."/>
            <person name="Quilliam R.S."/>
            <person name="Squire G.R."/>
            <person name="Poole P.S."/>
            <person name="Young P.W."/>
            <person name="Iannetta P.M."/>
            <person name="James E.K."/>
        </authorList>
    </citation>
    <scope>NUCLEOTIDE SEQUENCE [LARGE SCALE GENOMIC DNA]</scope>
    <source>
        <strain evidence="2 3">JHI1096</strain>
    </source>
</reference>
<protein>
    <submittedName>
        <fullName evidence="2">Uncharacterized protein</fullName>
    </submittedName>
</protein>
<name>A0A6P0B0M3_RHILE</name>
<dbReference type="AlphaFoldDB" id="A0A6P0B0M3"/>